<keyword evidence="3" id="KW-1185">Reference proteome</keyword>
<evidence type="ECO:0000259" key="1">
    <source>
        <dbReference type="Pfam" id="PF07734"/>
    </source>
</evidence>
<dbReference type="EMBL" id="JADGMS010000011">
    <property type="protein sequence ID" value="KAF9672236.1"/>
    <property type="molecule type" value="Genomic_DNA"/>
</dbReference>
<sequence length="305" mass="34242">MRVWPLTRVCVAVKVSKDEANSEVKRERIVKNNKGVMERWHLDLGFSGLFILKTSGEGCVEEAYNVMYSQKLAKSECRIHYRSEVRATNRLNGRGYNLPIKESPIGLGNERIPSPMQREICIFGDNEWKSIGEIPFPACKKFFGVSLNGALHWILNLDDYEDADLICSLDINSKKIRPMSPPNGFRRDTTEMTLGVLRDCLFICDSMTLYNLDIWSTKRLGVKDSWTKEIVIAKTSLPWNLQKSFLQPVMFSKDGESFDDAISCASITASVSIEALTEVKVGSLGNGMLVVELSSMSTTDAMFGL</sequence>
<name>A0A835JMP2_9ROSI</name>
<dbReference type="NCBIfam" id="TIGR01640">
    <property type="entry name" value="F_box_assoc_1"/>
    <property type="match status" value="1"/>
</dbReference>
<evidence type="ECO:0000313" key="3">
    <source>
        <dbReference type="Proteomes" id="UP000657918"/>
    </source>
</evidence>
<dbReference type="InterPro" id="IPR006527">
    <property type="entry name" value="F-box-assoc_dom_typ1"/>
</dbReference>
<accession>A0A835JMP2</accession>
<gene>
    <name evidence="2" type="ORF">SADUNF_Sadunf11G0019900</name>
</gene>
<feature type="domain" description="F-box associated beta-propeller type 1" evidence="1">
    <location>
        <begin position="117"/>
        <end position="245"/>
    </location>
</feature>
<comment type="caution">
    <text evidence="2">The sequence shown here is derived from an EMBL/GenBank/DDBJ whole genome shotgun (WGS) entry which is preliminary data.</text>
</comment>
<dbReference type="Proteomes" id="UP000657918">
    <property type="component" value="Chromosome 11"/>
</dbReference>
<dbReference type="OrthoDB" id="813611at2759"/>
<organism evidence="2 3">
    <name type="scientific">Salix dunnii</name>
    <dbReference type="NCBI Taxonomy" id="1413687"/>
    <lineage>
        <taxon>Eukaryota</taxon>
        <taxon>Viridiplantae</taxon>
        <taxon>Streptophyta</taxon>
        <taxon>Embryophyta</taxon>
        <taxon>Tracheophyta</taxon>
        <taxon>Spermatophyta</taxon>
        <taxon>Magnoliopsida</taxon>
        <taxon>eudicotyledons</taxon>
        <taxon>Gunneridae</taxon>
        <taxon>Pentapetalae</taxon>
        <taxon>rosids</taxon>
        <taxon>fabids</taxon>
        <taxon>Malpighiales</taxon>
        <taxon>Salicaceae</taxon>
        <taxon>Saliceae</taxon>
        <taxon>Salix</taxon>
    </lineage>
</organism>
<protein>
    <recommendedName>
        <fullName evidence="1">F-box associated beta-propeller type 1 domain-containing protein</fullName>
    </recommendedName>
</protein>
<evidence type="ECO:0000313" key="2">
    <source>
        <dbReference type="EMBL" id="KAF9672236.1"/>
    </source>
</evidence>
<dbReference type="Pfam" id="PF07734">
    <property type="entry name" value="FBA_1"/>
    <property type="match status" value="1"/>
</dbReference>
<reference evidence="2 3" key="1">
    <citation type="submission" date="2020-10" db="EMBL/GenBank/DDBJ databases">
        <title>Plant Genome Project.</title>
        <authorList>
            <person name="Zhang R.-G."/>
        </authorList>
    </citation>
    <scope>NUCLEOTIDE SEQUENCE [LARGE SCALE GENOMIC DNA]</scope>
    <source>
        <strain evidence="2">FAFU-HL-1</strain>
        <tissue evidence="2">Leaf</tissue>
    </source>
</reference>
<dbReference type="InterPro" id="IPR017451">
    <property type="entry name" value="F-box-assoc_interact_dom"/>
</dbReference>
<proteinExistence type="predicted"/>
<dbReference type="AlphaFoldDB" id="A0A835JMP2"/>